<dbReference type="EMBL" id="JAWWNJ010000108">
    <property type="protein sequence ID" value="KAK6992648.1"/>
    <property type="molecule type" value="Genomic_DNA"/>
</dbReference>
<sequence>MPVELDEDAFSRILSHVHDSRTIYTILRALPLPTASENTSSAARDFFLIALRRLCELPVYLDVRDGDVAGASNEVLDCLLKASGDGEDLGVAESIRHLVVAVEHKKYKMPPEPESGEGEDEEEDEEEEEAGEGEGEGEEQAGEEAGESEENGEEDADADAEGEADDGEMSEEGEVDDDDSMTGESDLEEEEDIDVQAFHDRLPAFFKKTRNLRSLDYRSCPGLGLSPGNVESLSAYEGLKTIAIDACVRPMSWSGSSVYKDPEMWDLEPYLSTLGSTTTSLHLRHVSQSVLRSLLSYGDILATYENLESLKMDIIEGVWDWNSMGSPQNGATAEYVFPSLRLPALRRFGLLVADMTISGSRAGPLDLVDCSKLTELSLDVLSCIYTEISNIRLFTGMSPSEFPALSHLEIKDDNGNANPGRVKWDVVDADNDSDHRGRYFAGLVPQFLPSLPNLTSLWVDECVLLPGNAIDDSWAAHYKFCTVTELWDSSSTHYNETDKAAWRASLREILGRLESLRVGFGLMDDVEVGLILDCCDPTKLREFGFAWYWKKYGRDEPISPKLLGHLSRFPKLTDIHILFPRPEIHSSGAPNPLVDPRTAQDVAAIFASNGSISRVGIANSMLWERCVGDPGFVLVSDGSEVPNPAVSRFYHAGYMTKYDPDKRKPWIHYDNDTPMHPRRGEEIGELRDLLKRILK</sequence>
<proteinExistence type="predicted"/>
<organism evidence="2 3">
    <name type="scientific">Favolaschia claudopus</name>
    <dbReference type="NCBI Taxonomy" id="2862362"/>
    <lineage>
        <taxon>Eukaryota</taxon>
        <taxon>Fungi</taxon>
        <taxon>Dikarya</taxon>
        <taxon>Basidiomycota</taxon>
        <taxon>Agaricomycotina</taxon>
        <taxon>Agaricomycetes</taxon>
        <taxon>Agaricomycetidae</taxon>
        <taxon>Agaricales</taxon>
        <taxon>Marasmiineae</taxon>
        <taxon>Mycenaceae</taxon>
        <taxon>Favolaschia</taxon>
    </lineage>
</organism>
<feature type="compositionally biased region" description="Acidic residues" evidence="1">
    <location>
        <begin position="114"/>
        <end position="194"/>
    </location>
</feature>
<accession>A0AAV9ZUW8</accession>
<name>A0AAV9ZUW8_9AGAR</name>
<comment type="caution">
    <text evidence="2">The sequence shown here is derived from an EMBL/GenBank/DDBJ whole genome shotgun (WGS) entry which is preliminary data.</text>
</comment>
<evidence type="ECO:0000313" key="3">
    <source>
        <dbReference type="Proteomes" id="UP001362999"/>
    </source>
</evidence>
<dbReference type="Proteomes" id="UP001362999">
    <property type="component" value="Unassembled WGS sequence"/>
</dbReference>
<reference evidence="2 3" key="1">
    <citation type="journal article" date="2024" name="J Genomics">
        <title>Draft genome sequencing and assembly of Favolaschia claudopus CIRM-BRFM 2984 isolated from oak limbs.</title>
        <authorList>
            <person name="Navarro D."/>
            <person name="Drula E."/>
            <person name="Chaduli D."/>
            <person name="Cazenave R."/>
            <person name="Ahrendt S."/>
            <person name="Wang J."/>
            <person name="Lipzen A."/>
            <person name="Daum C."/>
            <person name="Barry K."/>
            <person name="Grigoriev I.V."/>
            <person name="Favel A."/>
            <person name="Rosso M.N."/>
            <person name="Martin F."/>
        </authorList>
    </citation>
    <scope>NUCLEOTIDE SEQUENCE [LARGE SCALE GENOMIC DNA]</scope>
    <source>
        <strain evidence="2 3">CIRM-BRFM 2984</strain>
    </source>
</reference>
<keyword evidence="3" id="KW-1185">Reference proteome</keyword>
<feature type="region of interest" description="Disordered" evidence="1">
    <location>
        <begin position="106"/>
        <end position="195"/>
    </location>
</feature>
<evidence type="ECO:0000256" key="1">
    <source>
        <dbReference type="SAM" id="MobiDB-lite"/>
    </source>
</evidence>
<dbReference type="AlphaFoldDB" id="A0AAV9ZUW8"/>
<gene>
    <name evidence="2" type="ORF">R3P38DRAFT_151134</name>
</gene>
<dbReference type="SUPFAM" id="SSF52047">
    <property type="entry name" value="RNI-like"/>
    <property type="match status" value="1"/>
</dbReference>
<protein>
    <submittedName>
        <fullName evidence="2">Uncharacterized protein</fullName>
    </submittedName>
</protein>
<evidence type="ECO:0000313" key="2">
    <source>
        <dbReference type="EMBL" id="KAK6992648.1"/>
    </source>
</evidence>